<evidence type="ECO:0000313" key="2">
    <source>
        <dbReference type="EMBL" id="KKS11362.1"/>
    </source>
</evidence>
<dbReference type="Proteomes" id="UP000034753">
    <property type="component" value="Unassembled WGS sequence"/>
</dbReference>
<dbReference type="AlphaFoldDB" id="A0A0G0WH37"/>
<feature type="transmembrane region" description="Helical" evidence="1">
    <location>
        <begin position="87"/>
        <end position="103"/>
    </location>
</feature>
<accession>A0A0G0WH37</accession>
<sequence>MTWWQWYLFLSVSISLVFTICETIYFNRNPDEKPEGIDDDIEEAIKGGHIQREVFGDRVVLYPKDDEGEVLLKGIDIITNLRHKQKTLFFIFTVLFATVVWPYEIYDFARHYFSSAD</sequence>
<dbReference type="EMBL" id="LCBN01000075">
    <property type="protein sequence ID" value="KKS11362.1"/>
    <property type="molecule type" value="Genomic_DNA"/>
</dbReference>
<protein>
    <submittedName>
        <fullName evidence="2">Uncharacterized protein</fullName>
    </submittedName>
</protein>
<feature type="transmembrane region" description="Helical" evidence="1">
    <location>
        <begin position="6"/>
        <end position="26"/>
    </location>
</feature>
<reference evidence="2 3" key="1">
    <citation type="journal article" date="2015" name="Nature">
        <title>rRNA introns, odd ribosomes, and small enigmatic genomes across a large radiation of phyla.</title>
        <authorList>
            <person name="Brown C.T."/>
            <person name="Hug L.A."/>
            <person name="Thomas B.C."/>
            <person name="Sharon I."/>
            <person name="Castelle C.J."/>
            <person name="Singh A."/>
            <person name="Wilkins M.J."/>
            <person name="Williams K.H."/>
            <person name="Banfield J.F."/>
        </authorList>
    </citation>
    <scope>NUCLEOTIDE SEQUENCE [LARGE SCALE GENOMIC DNA]</scope>
</reference>
<keyword evidence="1" id="KW-0472">Membrane</keyword>
<proteinExistence type="predicted"/>
<name>A0A0G0WH37_9BACT</name>
<comment type="caution">
    <text evidence="2">The sequence shown here is derived from an EMBL/GenBank/DDBJ whole genome shotgun (WGS) entry which is preliminary data.</text>
</comment>
<keyword evidence="1" id="KW-0812">Transmembrane</keyword>
<organism evidence="2 3">
    <name type="scientific">Candidatus Daviesbacteria bacterium GW2011_GWB1_41_5</name>
    <dbReference type="NCBI Taxonomy" id="1618429"/>
    <lineage>
        <taxon>Bacteria</taxon>
        <taxon>Candidatus Daviesiibacteriota</taxon>
    </lineage>
</organism>
<evidence type="ECO:0000313" key="3">
    <source>
        <dbReference type="Proteomes" id="UP000034753"/>
    </source>
</evidence>
<evidence type="ECO:0000256" key="1">
    <source>
        <dbReference type="SAM" id="Phobius"/>
    </source>
</evidence>
<gene>
    <name evidence="2" type="ORF">UU67_C0075G0002</name>
</gene>
<keyword evidence="1" id="KW-1133">Transmembrane helix</keyword>